<accession>A0A438K2M6</accession>
<evidence type="ECO:0008006" key="3">
    <source>
        <dbReference type="Google" id="ProtNLM"/>
    </source>
</evidence>
<comment type="caution">
    <text evidence="1">The sequence shown here is derived from an EMBL/GenBank/DDBJ whole genome shotgun (WGS) entry which is preliminary data.</text>
</comment>
<protein>
    <recommendedName>
        <fullName evidence="3">Reverse transcriptase Ty1/copia-type domain-containing protein</fullName>
    </recommendedName>
</protein>
<dbReference type="EMBL" id="QGNW01000018">
    <property type="protein sequence ID" value="RVX15449.1"/>
    <property type="molecule type" value="Genomic_DNA"/>
</dbReference>
<evidence type="ECO:0000313" key="1">
    <source>
        <dbReference type="EMBL" id="RVX15449.1"/>
    </source>
</evidence>
<name>A0A438K2M6_VITVI</name>
<organism evidence="1 2">
    <name type="scientific">Vitis vinifera</name>
    <name type="common">Grape</name>
    <dbReference type="NCBI Taxonomy" id="29760"/>
    <lineage>
        <taxon>Eukaryota</taxon>
        <taxon>Viridiplantae</taxon>
        <taxon>Streptophyta</taxon>
        <taxon>Embryophyta</taxon>
        <taxon>Tracheophyta</taxon>
        <taxon>Spermatophyta</taxon>
        <taxon>Magnoliopsida</taxon>
        <taxon>eudicotyledons</taxon>
        <taxon>Gunneridae</taxon>
        <taxon>Pentapetalae</taxon>
        <taxon>rosids</taxon>
        <taxon>Vitales</taxon>
        <taxon>Vitaceae</taxon>
        <taxon>Viteae</taxon>
        <taxon>Vitis</taxon>
    </lineage>
</organism>
<evidence type="ECO:0000313" key="2">
    <source>
        <dbReference type="Proteomes" id="UP000288805"/>
    </source>
</evidence>
<dbReference type="Proteomes" id="UP000288805">
    <property type="component" value="Unassembled WGS sequence"/>
</dbReference>
<reference evidence="1 2" key="1">
    <citation type="journal article" date="2018" name="PLoS Genet.">
        <title>Population sequencing reveals clonal diversity and ancestral inbreeding in the grapevine cultivar Chardonnay.</title>
        <authorList>
            <person name="Roach M.J."/>
            <person name="Johnson D.L."/>
            <person name="Bohlmann J."/>
            <person name="van Vuuren H.J."/>
            <person name="Jones S.J."/>
            <person name="Pretorius I.S."/>
            <person name="Schmidt S.A."/>
            <person name="Borneman A.R."/>
        </authorList>
    </citation>
    <scope>NUCLEOTIDE SEQUENCE [LARGE SCALE GENOMIC DNA]</scope>
    <source>
        <strain evidence="2">cv. Chardonnay</strain>
        <tissue evidence="1">Leaf</tissue>
    </source>
</reference>
<dbReference type="AlphaFoldDB" id="A0A438K2M6"/>
<sequence length="53" mass="6012">MRVNVNYGVDGSIERCKARLVAKGFTQTYLDVKNAFLHGELEEEVYMDPSLGF</sequence>
<proteinExistence type="predicted"/>
<gene>
    <name evidence="1" type="ORF">CK203_009315</name>
</gene>